<sequence length="486" mass="52418">MSSKFLTKRAVFTQLGFGCSAVMLLSGTALAQNYDGSGSPSFVPHTLQEALASAYLTNPTLREERARLRATDERVPAALAGWRPTIQGTAQLTHYDGHTSYGPQGLLTGSSSAYNTPGYVGGVTVTQPLYQGGKTVASTHAATNQVMAERARLISTEQEVFMNVVSAYVDVIKDEQLLQLATNNQRVLEQQLHATEERFHIGEITRTDVAQAEAAYASSVAERQQAEGTLQSAQAVYLQVVGIAAPPNLLPPQPLDLPVKNEQAALQIAAENNPDIISSLFAEAMQKDNVSVQMAAIMPKVSAQLLYQHSRNQGYGNSTLDNKAGVIAFQVPIYQGGSEYSSVRSARQEVLAAHREIDVQRRSALQKASSSWQQMTSLQSAIKADRVAISANILALSGVERQALLGTTSTLAVLQQQQTLLVAQQTLVQHLSNLVTSSYSVASAIGRLTAADLKIGVPLYDEKAYYNAVKNRLWGISDYAQNQPGR</sequence>
<dbReference type="GO" id="GO:1990281">
    <property type="term" value="C:efflux pump complex"/>
    <property type="evidence" value="ECO:0007669"/>
    <property type="project" value="TreeGrafter"/>
</dbReference>
<dbReference type="SUPFAM" id="SSF56954">
    <property type="entry name" value="Outer membrane efflux proteins (OEP)"/>
    <property type="match status" value="1"/>
</dbReference>
<dbReference type="Gene3D" id="1.20.1600.10">
    <property type="entry name" value="Outer membrane efflux proteins (OEP)"/>
    <property type="match status" value="1"/>
</dbReference>
<dbReference type="GO" id="GO:0009279">
    <property type="term" value="C:cell outer membrane"/>
    <property type="evidence" value="ECO:0007669"/>
    <property type="project" value="UniProtKB-SubCell"/>
</dbReference>
<dbReference type="NCBIfam" id="TIGR01844">
    <property type="entry name" value="type_I_sec_TolC"/>
    <property type="match status" value="1"/>
</dbReference>
<gene>
    <name evidence="9" type="ORF">D5366_11305</name>
</gene>
<dbReference type="PANTHER" id="PTHR30026">
    <property type="entry name" value="OUTER MEMBRANE PROTEIN TOLC"/>
    <property type="match status" value="1"/>
</dbReference>
<keyword evidence="10" id="KW-1185">Reference proteome</keyword>
<reference evidence="9 10" key="1">
    <citation type="submission" date="2018-09" db="EMBL/GenBank/DDBJ databases">
        <title>The complete genome sequence of Neokomagataea tanensis NBRC 106556(T).</title>
        <authorList>
            <person name="Chua K.-O."/>
            <person name="See-Too W.-S."/>
            <person name="Hong K.-W."/>
            <person name="Yin W.-F."/>
            <person name="Chan K.-G."/>
        </authorList>
    </citation>
    <scope>NUCLEOTIDE SEQUENCE [LARGE SCALE GENOMIC DNA]</scope>
    <source>
        <strain evidence="10">AH13 \ NBRC 106556</strain>
    </source>
</reference>
<dbReference type="RefSeq" id="WP_141493709.1">
    <property type="nucleotide sequence ID" value="NZ_CP032485.1"/>
</dbReference>
<dbReference type="GO" id="GO:0015288">
    <property type="term" value="F:porin activity"/>
    <property type="evidence" value="ECO:0007669"/>
    <property type="project" value="TreeGrafter"/>
</dbReference>
<dbReference type="Pfam" id="PF02321">
    <property type="entry name" value="OEP"/>
    <property type="match status" value="2"/>
</dbReference>
<dbReference type="Proteomes" id="UP000317214">
    <property type="component" value="Chromosome"/>
</dbReference>
<evidence type="ECO:0000256" key="7">
    <source>
        <dbReference type="ARBA" id="ARBA00023237"/>
    </source>
</evidence>
<keyword evidence="6" id="KW-0472">Membrane</keyword>
<feature type="chain" id="PRO_5021314560" evidence="8">
    <location>
        <begin position="32"/>
        <end position="486"/>
    </location>
</feature>
<dbReference type="InterPro" id="IPR003423">
    <property type="entry name" value="OMP_efflux"/>
</dbReference>
<dbReference type="KEGG" id="ntn:D5366_11305"/>
<evidence type="ECO:0000313" key="10">
    <source>
        <dbReference type="Proteomes" id="UP000317214"/>
    </source>
</evidence>
<keyword evidence="7" id="KW-0998">Cell outer membrane</keyword>
<keyword evidence="8" id="KW-0732">Signal</keyword>
<keyword evidence="3" id="KW-0813">Transport</keyword>
<evidence type="ECO:0000313" key="9">
    <source>
        <dbReference type="EMBL" id="QDH25699.1"/>
    </source>
</evidence>
<evidence type="ECO:0000256" key="4">
    <source>
        <dbReference type="ARBA" id="ARBA00022452"/>
    </source>
</evidence>
<dbReference type="GO" id="GO:0015562">
    <property type="term" value="F:efflux transmembrane transporter activity"/>
    <property type="evidence" value="ECO:0007669"/>
    <property type="project" value="InterPro"/>
</dbReference>
<keyword evidence="4" id="KW-1134">Transmembrane beta strand</keyword>
<dbReference type="OrthoDB" id="9789368at2"/>
<keyword evidence="5" id="KW-0812">Transmembrane</keyword>
<evidence type="ECO:0000256" key="5">
    <source>
        <dbReference type="ARBA" id="ARBA00022692"/>
    </source>
</evidence>
<comment type="similarity">
    <text evidence="2">Belongs to the outer membrane factor (OMF) (TC 1.B.17) family.</text>
</comment>
<dbReference type="InterPro" id="IPR010130">
    <property type="entry name" value="T1SS_OMP_TolC"/>
</dbReference>
<evidence type="ECO:0000256" key="1">
    <source>
        <dbReference type="ARBA" id="ARBA00004442"/>
    </source>
</evidence>
<name>A0A4Y6V6K4_9PROT</name>
<accession>A0A4Y6V6K4</accession>
<evidence type="ECO:0000256" key="2">
    <source>
        <dbReference type="ARBA" id="ARBA00007613"/>
    </source>
</evidence>
<dbReference type="InterPro" id="IPR051906">
    <property type="entry name" value="TolC-like"/>
</dbReference>
<comment type="subcellular location">
    <subcellularLocation>
        <location evidence="1">Cell outer membrane</location>
    </subcellularLocation>
</comment>
<dbReference type="AlphaFoldDB" id="A0A4Y6V6K4"/>
<dbReference type="PANTHER" id="PTHR30026:SF22">
    <property type="entry name" value="OUTER MEMBRANE EFFLUX PROTEIN"/>
    <property type="match status" value="1"/>
</dbReference>
<organism evidence="9 10">
    <name type="scientific">Neokomagataea tanensis</name>
    <dbReference type="NCBI Taxonomy" id="661191"/>
    <lineage>
        <taxon>Bacteria</taxon>
        <taxon>Pseudomonadati</taxon>
        <taxon>Pseudomonadota</taxon>
        <taxon>Alphaproteobacteria</taxon>
        <taxon>Acetobacterales</taxon>
        <taxon>Acetobacteraceae</taxon>
        <taxon>Neokomagataea</taxon>
    </lineage>
</organism>
<evidence type="ECO:0000256" key="6">
    <source>
        <dbReference type="ARBA" id="ARBA00023136"/>
    </source>
</evidence>
<evidence type="ECO:0000256" key="8">
    <source>
        <dbReference type="SAM" id="SignalP"/>
    </source>
</evidence>
<protein>
    <submittedName>
        <fullName evidence="9">Secretion protein</fullName>
    </submittedName>
</protein>
<dbReference type="EMBL" id="CP032485">
    <property type="protein sequence ID" value="QDH25699.1"/>
    <property type="molecule type" value="Genomic_DNA"/>
</dbReference>
<proteinExistence type="inferred from homology"/>
<evidence type="ECO:0000256" key="3">
    <source>
        <dbReference type="ARBA" id="ARBA00022448"/>
    </source>
</evidence>
<feature type="signal peptide" evidence="8">
    <location>
        <begin position="1"/>
        <end position="31"/>
    </location>
</feature>